<sequence>MQSVLKRFLSTEPPTTKGRLPSKYAWFFNIVFSEIIIFGGTYLSLLELRKNEEARLKLHKYWPSALKRFYWAEDQLSGALEYRRQSPAEGRRHLHQMVRQSSFYYMMAGNMIVIALFADRALTRRYFGKKMEPMALPSWNAFVKTELKEGRELTMPINDDEII</sequence>
<feature type="transmembrane region" description="Helical" evidence="1">
    <location>
        <begin position="103"/>
        <end position="122"/>
    </location>
</feature>
<name>A0ABD2J150_9BILA</name>
<dbReference type="EMBL" id="JBICBT010001053">
    <property type="protein sequence ID" value="KAL3085839.1"/>
    <property type="molecule type" value="Genomic_DNA"/>
</dbReference>
<evidence type="ECO:0000313" key="3">
    <source>
        <dbReference type="Proteomes" id="UP001620626"/>
    </source>
</evidence>
<dbReference type="AlphaFoldDB" id="A0ABD2J150"/>
<gene>
    <name evidence="2" type="ORF">niasHT_039003</name>
</gene>
<proteinExistence type="predicted"/>
<protein>
    <submittedName>
        <fullName evidence="2">Uncharacterized protein</fullName>
    </submittedName>
</protein>
<accession>A0ABD2J150</accession>
<keyword evidence="1" id="KW-0812">Transmembrane</keyword>
<comment type="caution">
    <text evidence="2">The sequence shown here is derived from an EMBL/GenBank/DDBJ whole genome shotgun (WGS) entry which is preliminary data.</text>
</comment>
<feature type="transmembrane region" description="Helical" evidence="1">
    <location>
        <begin position="24"/>
        <end position="45"/>
    </location>
</feature>
<evidence type="ECO:0000256" key="1">
    <source>
        <dbReference type="SAM" id="Phobius"/>
    </source>
</evidence>
<keyword evidence="1" id="KW-1133">Transmembrane helix</keyword>
<reference evidence="2 3" key="1">
    <citation type="submission" date="2024-10" db="EMBL/GenBank/DDBJ databases">
        <authorList>
            <person name="Kim D."/>
        </authorList>
    </citation>
    <scope>NUCLEOTIDE SEQUENCE [LARGE SCALE GENOMIC DNA]</scope>
    <source>
        <strain evidence="2">BH-2024</strain>
    </source>
</reference>
<dbReference type="Proteomes" id="UP001620626">
    <property type="component" value="Unassembled WGS sequence"/>
</dbReference>
<evidence type="ECO:0000313" key="2">
    <source>
        <dbReference type="EMBL" id="KAL3085839.1"/>
    </source>
</evidence>
<organism evidence="2 3">
    <name type="scientific">Heterodera trifolii</name>
    <dbReference type="NCBI Taxonomy" id="157864"/>
    <lineage>
        <taxon>Eukaryota</taxon>
        <taxon>Metazoa</taxon>
        <taxon>Ecdysozoa</taxon>
        <taxon>Nematoda</taxon>
        <taxon>Chromadorea</taxon>
        <taxon>Rhabditida</taxon>
        <taxon>Tylenchina</taxon>
        <taxon>Tylenchomorpha</taxon>
        <taxon>Tylenchoidea</taxon>
        <taxon>Heteroderidae</taxon>
        <taxon>Heteroderinae</taxon>
        <taxon>Heterodera</taxon>
    </lineage>
</organism>
<keyword evidence="1" id="KW-0472">Membrane</keyword>
<keyword evidence="3" id="KW-1185">Reference proteome</keyword>